<dbReference type="STRING" id="728005.SAMN04488059_11966"/>
<dbReference type="OrthoDB" id="9785699at2"/>
<dbReference type="Pfam" id="PF04055">
    <property type="entry name" value="Radical_SAM"/>
    <property type="match status" value="1"/>
</dbReference>
<dbReference type="AlphaFoldDB" id="A0A1I1P9Z0"/>
<dbReference type="InterPro" id="IPR006638">
    <property type="entry name" value="Elp3/MiaA/NifB-like_rSAM"/>
</dbReference>
<feature type="domain" description="Radical SAM core" evidence="5">
    <location>
        <begin position="84"/>
        <end position="324"/>
    </location>
</feature>
<dbReference type="Gene3D" id="3.80.30.30">
    <property type="match status" value="1"/>
</dbReference>
<dbReference type="PANTHER" id="PTHR43432">
    <property type="entry name" value="SLR0285 PROTEIN"/>
    <property type="match status" value="1"/>
</dbReference>
<dbReference type="InterPro" id="IPR040086">
    <property type="entry name" value="MJ0683-like"/>
</dbReference>
<dbReference type="NCBIfam" id="NF033668">
    <property type="entry name" value="rSAM_PA0069"/>
    <property type="match status" value="1"/>
</dbReference>
<dbReference type="SFLD" id="SFLDG01084">
    <property type="entry name" value="Uncharacterised_Radical_SAM_Su"/>
    <property type="match status" value="1"/>
</dbReference>
<accession>A0A1I1P9Z0</accession>
<name>A0A1I1P9Z0_9HYPH</name>
<feature type="region of interest" description="Disordered" evidence="4">
    <location>
        <begin position="34"/>
        <end position="55"/>
    </location>
</feature>
<dbReference type="SUPFAM" id="SSF102114">
    <property type="entry name" value="Radical SAM enzymes"/>
    <property type="match status" value="1"/>
</dbReference>
<organism evidence="6 7">
    <name type="scientific">Devosia psychrophila</name>
    <dbReference type="NCBI Taxonomy" id="728005"/>
    <lineage>
        <taxon>Bacteria</taxon>
        <taxon>Pseudomonadati</taxon>
        <taxon>Pseudomonadota</taxon>
        <taxon>Alphaproteobacteria</taxon>
        <taxon>Hyphomicrobiales</taxon>
        <taxon>Devosiaceae</taxon>
        <taxon>Devosia</taxon>
    </lineage>
</organism>
<evidence type="ECO:0000313" key="6">
    <source>
        <dbReference type="EMBL" id="SFD06619.1"/>
    </source>
</evidence>
<keyword evidence="2" id="KW-0408">Iron</keyword>
<dbReference type="Proteomes" id="UP000182258">
    <property type="component" value="Unassembled WGS sequence"/>
</dbReference>
<dbReference type="SFLD" id="SFLDS00029">
    <property type="entry name" value="Radical_SAM"/>
    <property type="match status" value="1"/>
</dbReference>
<dbReference type="EMBL" id="FOMB01000019">
    <property type="protein sequence ID" value="SFD06619.1"/>
    <property type="molecule type" value="Genomic_DNA"/>
</dbReference>
<dbReference type="PROSITE" id="PS51918">
    <property type="entry name" value="RADICAL_SAM"/>
    <property type="match status" value="1"/>
</dbReference>
<protein>
    <submittedName>
        <fullName evidence="6">DNA repair photolyase</fullName>
    </submittedName>
</protein>
<reference evidence="6 7" key="1">
    <citation type="submission" date="2016-10" db="EMBL/GenBank/DDBJ databases">
        <authorList>
            <person name="de Groot N.N."/>
        </authorList>
    </citation>
    <scope>NUCLEOTIDE SEQUENCE [LARGE SCALE GENOMIC DNA]</scope>
    <source>
        <strain evidence="6 7">CGMCC 1.10210</strain>
    </source>
</reference>
<sequence>MALYQAPSFEALEKLSRSRDADLARRELLDPDRIRGRGAQSNISGRFEKHTRERTDDGWDNVEPLSIFETVEHVERAKTIITSNDSPDIGFERSINAYRGCEHGCSYCFARPTHAFLGHSAGVEFERDIYVKVNAVEALRAEFGAKNYKVKPIAMGTNTDPYQPAERKHKLTRGILEVMLETKHPVMITTKSALIIRDLDLLTELAKMGLVKVAISMTSMDHKLSRKMEPRTSSPARRLEAIRLLSEAGVPVAVFASPMIPAINDMELERILDAAKAQGAVSASMILLRLPGEVRDIFREWLLRHFPDRVRHVLALVRDTRGGKDYDSRWGTRMTGEGPYATLLRQRFDKARERYGLEVKLPGLRNDLFIAPRLEDRQMSLF</sequence>
<dbReference type="PANTHER" id="PTHR43432:SF3">
    <property type="entry name" value="SLR0285 PROTEIN"/>
    <property type="match status" value="1"/>
</dbReference>
<dbReference type="RefSeq" id="WP_052952836.1">
    <property type="nucleotide sequence ID" value="NZ_FOMB01000019.1"/>
</dbReference>
<keyword evidence="1" id="KW-0479">Metal-binding</keyword>
<dbReference type="GO" id="GO:0051536">
    <property type="term" value="F:iron-sulfur cluster binding"/>
    <property type="evidence" value="ECO:0007669"/>
    <property type="project" value="UniProtKB-KW"/>
</dbReference>
<dbReference type="CDD" id="cd01335">
    <property type="entry name" value="Radical_SAM"/>
    <property type="match status" value="1"/>
</dbReference>
<evidence type="ECO:0000313" key="7">
    <source>
        <dbReference type="Proteomes" id="UP000182258"/>
    </source>
</evidence>
<evidence type="ECO:0000256" key="3">
    <source>
        <dbReference type="ARBA" id="ARBA00023014"/>
    </source>
</evidence>
<keyword evidence="6" id="KW-0456">Lyase</keyword>
<dbReference type="SMART" id="SM00729">
    <property type="entry name" value="Elp3"/>
    <property type="match status" value="1"/>
</dbReference>
<dbReference type="InterPro" id="IPR058240">
    <property type="entry name" value="rSAM_sf"/>
</dbReference>
<dbReference type="InterPro" id="IPR007197">
    <property type="entry name" value="rSAM"/>
</dbReference>
<evidence type="ECO:0000256" key="1">
    <source>
        <dbReference type="ARBA" id="ARBA00022723"/>
    </source>
</evidence>
<feature type="compositionally biased region" description="Basic and acidic residues" evidence="4">
    <location>
        <begin position="46"/>
        <end position="55"/>
    </location>
</feature>
<dbReference type="GO" id="GO:0046872">
    <property type="term" value="F:metal ion binding"/>
    <property type="evidence" value="ECO:0007669"/>
    <property type="project" value="UniProtKB-KW"/>
</dbReference>
<gene>
    <name evidence="6" type="ORF">SAMN04488059_11966</name>
</gene>
<evidence type="ECO:0000256" key="2">
    <source>
        <dbReference type="ARBA" id="ARBA00023004"/>
    </source>
</evidence>
<keyword evidence="3" id="KW-0411">Iron-sulfur</keyword>
<evidence type="ECO:0000256" key="4">
    <source>
        <dbReference type="SAM" id="MobiDB-lite"/>
    </source>
</evidence>
<dbReference type="GO" id="GO:0016829">
    <property type="term" value="F:lyase activity"/>
    <property type="evidence" value="ECO:0007669"/>
    <property type="project" value="UniProtKB-KW"/>
</dbReference>
<evidence type="ECO:0000259" key="5">
    <source>
        <dbReference type="PROSITE" id="PS51918"/>
    </source>
</evidence>
<proteinExistence type="predicted"/>